<feature type="non-terminal residue" evidence="2">
    <location>
        <position position="1"/>
    </location>
</feature>
<keyword evidence="3" id="KW-1185">Reference proteome</keyword>
<evidence type="ECO:0000256" key="1">
    <source>
        <dbReference type="SAM" id="MobiDB-lite"/>
    </source>
</evidence>
<feature type="non-terminal residue" evidence="2">
    <location>
        <position position="147"/>
    </location>
</feature>
<accession>A0A9N9NQE4</accession>
<proteinExistence type="predicted"/>
<organism evidence="2 3">
    <name type="scientific">Ambispora leptoticha</name>
    <dbReference type="NCBI Taxonomy" id="144679"/>
    <lineage>
        <taxon>Eukaryota</taxon>
        <taxon>Fungi</taxon>
        <taxon>Fungi incertae sedis</taxon>
        <taxon>Mucoromycota</taxon>
        <taxon>Glomeromycotina</taxon>
        <taxon>Glomeromycetes</taxon>
        <taxon>Archaeosporales</taxon>
        <taxon>Ambisporaceae</taxon>
        <taxon>Ambispora</taxon>
    </lineage>
</organism>
<protein>
    <submittedName>
        <fullName evidence="2">5978_t:CDS:1</fullName>
    </submittedName>
</protein>
<dbReference type="Proteomes" id="UP000789508">
    <property type="component" value="Unassembled WGS sequence"/>
</dbReference>
<reference evidence="2" key="1">
    <citation type="submission" date="2021-06" db="EMBL/GenBank/DDBJ databases">
        <authorList>
            <person name="Kallberg Y."/>
            <person name="Tangrot J."/>
            <person name="Rosling A."/>
        </authorList>
    </citation>
    <scope>NUCLEOTIDE SEQUENCE</scope>
    <source>
        <strain evidence="2">FL130A</strain>
    </source>
</reference>
<dbReference type="AlphaFoldDB" id="A0A9N9NQE4"/>
<evidence type="ECO:0000313" key="3">
    <source>
        <dbReference type="Proteomes" id="UP000789508"/>
    </source>
</evidence>
<comment type="caution">
    <text evidence="2">The sequence shown here is derived from an EMBL/GenBank/DDBJ whole genome shotgun (WGS) entry which is preliminary data.</text>
</comment>
<name>A0A9N9NQE4_9GLOM</name>
<dbReference type="OrthoDB" id="10552580at2759"/>
<sequence>PQICRLYDPQIVYPEHNNYSHVINVDEYQETGIWPGYDYICEDDSENFSDSDYSDESYISSISSDQASIPCKNFEEEPNGLEPSGNVDGPGPLPTIPLKNNTAAFVGKFEESGKLVVVFEEEVVEVDEPEVVVEVGLEDVVVVVEDD</sequence>
<evidence type="ECO:0000313" key="2">
    <source>
        <dbReference type="EMBL" id="CAG8751062.1"/>
    </source>
</evidence>
<gene>
    <name evidence="2" type="ORF">ALEPTO_LOCUS13296</name>
</gene>
<dbReference type="EMBL" id="CAJVPS010040734">
    <property type="protein sequence ID" value="CAG8751062.1"/>
    <property type="molecule type" value="Genomic_DNA"/>
</dbReference>
<feature type="region of interest" description="Disordered" evidence="1">
    <location>
        <begin position="73"/>
        <end position="94"/>
    </location>
</feature>